<feature type="region of interest" description="Disordered" evidence="1">
    <location>
        <begin position="29"/>
        <end position="65"/>
    </location>
</feature>
<proteinExistence type="predicted"/>
<dbReference type="EMBL" id="UINC01077963">
    <property type="protein sequence ID" value="SVC18576.1"/>
    <property type="molecule type" value="Genomic_DNA"/>
</dbReference>
<feature type="compositionally biased region" description="Polar residues" evidence="1">
    <location>
        <begin position="53"/>
        <end position="65"/>
    </location>
</feature>
<feature type="compositionally biased region" description="Basic and acidic residues" evidence="1">
    <location>
        <begin position="29"/>
        <end position="42"/>
    </location>
</feature>
<evidence type="ECO:0000313" key="2">
    <source>
        <dbReference type="EMBL" id="SVC18576.1"/>
    </source>
</evidence>
<reference evidence="2" key="1">
    <citation type="submission" date="2018-05" db="EMBL/GenBank/DDBJ databases">
        <authorList>
            <person name="Lanie J.A."/>
            <person name="Ng W.-L."/>
            <person name="Kazmierczak K.M."/>
            <person name="Andrzejewski T.M."/>
            <person name="Davidsen T.M."/>
            <person name="Wayne K.J."/>
            <person name="Tettelin H."/>
            <person name="Glass J.I."/>
            <person name="Rusch D."/>
            <person name="Podicherti R."/>
            <person name="Tsui H.-C.T."/>
            <person name="Winkler M.E."/>
        </authorList>
    </citation>
    <scope>NUCLEOTIDE SEQUENCE</scope>
</reference>
<accession>A0A382K3I6</accession>
<name>A0A382K3I6_9ZZZZ</name>
<dbReference type="AlphaFoldDB" id="A0A382K3I6"/>
<gene>
    <name evidence="2" type="ORF">METZ01_LOCUS271430</name>
</gene>
<evidence type="ECO:0000256" key="1">
    <source>
        <dbReference type="SAM" id="MobiDB-lite"/>
    </source>
</evidence>
<protein>
    <submittedName>
        <fullName evidence="2">Uncharacterized protein</fullName>
    </submittedName>
</protein>
<organism evidence="2">
    <name type="scientific">marine metagenome</name>
    <dbReference type="NCBI Taxonomy" id="408172"/>
    <lineage>
        <taxon>unclassified sequences</taxon>
        <taxon>metagenomes</taxon>
        <taxon>ecological metagenomes</taxon>
    </lineage>
</organism>
<sequence>MLRINKSRFALAGMGVVVVAVGVMAFGSERRSNRSSKAKDPDCLGSLPLKGLSQKSSFPSPSMDA</sequence>